<dbReference type="EMBL" id="JABXRI010000001">
    <property type="protein sequence ID" value="MBA8065464.1"/>
    <property type="molecule type" value="Genomic_DNA"/>
</dbReference>
<comment type="similarity">
    <text evidence="1">Belongs to the LysR transcriptional regulatory family.</text>
</comment>
<evidence type="ECO:0000256" key="5">
    <source>
        <dbReference type="SAM" id="Phobius"/>
    </source>
</evidence>
<dbReference type="InterPro" id="IPR036390">
    <property type="entry name" value="WH_DNA-bd_sf"/>
</dbReference>
<evidence type="ECO:0000313" key="7">
    <source>
        <dbReference type="EMBL" id="MBA8065464.1"/>
    </source>
</evidence>
<dbReference type="RefSeq" id="WP_135911380.1">
    <property type="nucleotide sequence ID" value="NZ_CP038856.1"/>
</dbReference>
<keyword evidence="2" id="KW-0805">Transcription regulation</keyword>
<keyword evidence="3" id="KW-0238">DNA-binding</keyword>
<dbReference type="AlphaFoldDB" id="A0A7W2V3C5"/>
<accession>A0A7W2V3C5</accession>
<evidence type="ECO:0000313" key="8">
    <source>
        <dbReference type="EMBL" id="QLY35550.1"/>
    </source>
</evidence>
<dbReference type="InterPro" id="IPR000847">
    <property type="entry name" value="LysR_HTH_N"/>
</dbReference>
<sequence length="112" mass="12620">MDLINYDSRLRHLMDVDFRSILTFIVFVDTGSLYGASLVLGCSASSISLHLKRVRSYFNDTLFIREGRNLNPTEYAVELSHQLKLAFYNLDTVCHGESAVADCELAIGENKN</sequence>
<protein>
    <submittedName>
        <fullName evidence="7">LysR family transcriptional regulator</fullName>
    </submittedName>
</protein>
<dbReference type="Pfam" id="PF00126">
    <property type="entry name" value="HTH_1"/>
    <property type="match status" value="1"/>
</dbReference>
<evidence type="ECO:0000256" key="2">
    <source>
        <dbReference type="ARBA" id="ARBA00023015"/>
    </source>
</evidence>
<feature type="domain" description="HTH lysR-type" evidence="6">
    <location>
        <begin position="16"/>
        <end position="73"/>
    </location>
</feature>
<name>A0A7W2V3C5_CITFR</name>
<keyword evidence="5" id="KW-1133">Transmembrane helix</keyword>
<evidence type="ECO:0000256" key="1">
    <source>
        <dbReference type="ARBA" id="ARBA00009437"/>
    </source>
</evidence>
<dbReference type="GO" id="GO:0003700">
    <property type="term" value="F:DNA-binding transcription factor activity"/>
    <property type="evidence" value="ECO:0007669"/>
    <property type="project" value="InterPro"/>
</dbReference>
<evidence type="ECO:0000259" key="6">
    <source>
        <dbReference type="PROSITE" id="PS50931"/>
    </source>
</evidence>
<evidence type="ECO:0000256" key="3">
    <source>
        <dbReference type="ARBA" id="ARBA00023125"/>
    </source>
</evidence>
<dbReference type="PANTHER" id="PTHR30118">
    <property type="entry name" value="HTH-TYPE TRANSCRIPTIONAL REGULATOR LEUO-RELATED"/>
    <property type="match status" value="1"/>
</dbReference>
<evidence type="ECO:0000256" key="4">
    <source>
        <dbReference type="ARBA" id="ARBA00023163"/>
    </source>
</evidence>
<dbReference type="Proteomes" id="UP000591803">
    <property type="component" value="Unassembled WGS sequence"/>
</dbReference>
<dbReference type="InterPro" id="IPR050389">
    <property type="entry name" value="LysR-type_TF"/>
</dbReference>
<evidence type="ECO:0000313" key="9">
    <source>
        <dbReference type="Proteomes" id="UP000512043"/>
    </source>
</evidence>
<feature type="transmembrane region" description="Helical" evidence="5">
    <location>
        <begin position="20"/>
        <end position="47"/>
    </location>
</feature>
<dbReference type="Proteomes" id="UP000512043">
    <property type="component" value="Chromosome"/>
</dbReference>
<dbReference type="OrthoDB" id="8557381at2"/>
<keyword evidence="5" id="KW-0472">Membrane</keyword>
<dbReference type="PROSITE" id="PS50931">
    <property type="entry name" value="HTH_LYSR"/>
    <property type="match status" value="1"/>
</dbReference>
<gene>
    <name evidence="7" type="ORF">HV077_24485</name>
    <name evidence="8" type="ORF">HV164_03035</name>
</gene>
<dbReference type="EMBL" id="CP056597">
    <property type="protein sequence ID" value="QLY35550.1"/>
    <property type="molecule type" value="Genomic_DNA"/>
</dbReference>
<reference evidence="9 10" key="1">
    <citation type="submission" date="2020-06" db="EMBL/GenBank/DDBJ databases">
        <title>REHAB project genomes.</title>
        <authorList>
            <person name="Shaw L.P."/>
        </authorList>
    </citation>
    <scope>NUCLEOTIDE SEQUENCE [LARGE SCALE GENOMIC DNA]</scope>
    <source>
        <strain evidence="7 10">RHBSTW-00116</strain>
        <strain evidence="9">RHBSTW-00334</strain>
    </source>
</reference>
<dbReference type="GO" id="GO:0003677">
    <property type="term" value="F:DNA binding"/>
    <property type="evidence" value="ECO:0007669"/>
    <property type="project" value="UniProtKB-KW"/>
</dbReference>
<dbReference type="Gene3D" id="1.10.10.10">
    <property type="entry name" value="Winged helix-like DNA-binding domain superfamily/Winged helix DNA-binding domain"/>
    <property type="match status" value="1"/>
</dbReference>
<proteinExistence type="inferred from homology"/>
<keyword evidence="5" id="KW-0812">Transmembrane</keyword>
<dbReference type="SUPFAM" id="SSF46785">
    <property type="entry name" value="Winged helix' DNA-binding domain"/>
    <property type="match status" value="1"/>
</dbReference>
<dbReference type="InterPro" id="IPR036388">
    <property type="entry name" value="WH-like_DNA-bd_sf"/>
</dbReference>
<keyword evidence="4" id="KW-0804">Transcription</keyword>
<reference evidence="8" key="2">
    <citation type="journal article" date="2021" name="Microb. Genom.">
        <title>A genomic epidemiological study shows that prevalence of antimicrobial resistance in Enterobacterales is associated with the livestock host, as well as antimicrobial usage.</title>
        <authorList>
            <person name="AbuOun M."/>
            <person name="Jones H."/>
            <person name="Stubberfield E."/>
            <person name="Gilson D."/>
            <person name="Shaw L.P."/>
            <person name="Hubbard A.T.M."/>
            <person name="Chau K.K."/>
            <person name="Sebra R."/>
            <person name="Peto T.E.A."/>
            <person name="Crook D.W."/>
            <person name="Read D.S."/>
            <person name="Gweon H.S."/>
            <person name="Walker A.S."/>
            <person name="Stoesser N."/>
            <person name="Smith R.P."/>
            <person name="Anjum M.F."/>
            <person name="On Behalf Of The Rehab Consortium."/>
        </authorList>
    </citation>
    <scope>NUCLEOTIDE SEQUENCE</scope>
    <source>
        <strain evidence="8">RHBSTW-00334</strain>
    </source>
</reference>
<evidence type="ECO:0000313" key="10">
    <source>
        <dbReference type="Proteomes" id="UP000591803"/>
    </source>
</evidence>
<dbReference type="PANTHER" id="PTHR30118:SF15">
    <property type="entry name" value="TRANSCRIPTIONAL REGULATORY PROTEIN"/>
    <property type="match status" value="1"/>
</dbReference>
<organism evidence="7 10">
    <name type="scientific">Citrobacter freundii</name>
    <dbReference type="NCBI Taxonomy" id="546"/>
    <lineage>
        <taxon>Bacteria</taxon>
        <taxon>Pseudomonadati</taxon>
        <taxon>Pseudomonadota</taxon>
        <taxon>Gammaproteobacteria</taxon>
        <taxon>Enterobacterales</taxon>
        <taxon>Enterobacteriaceae</taxon>
        <taxon>Citrobacter</taxon>
        <taxon>Citrobacter freundii complex</taxon>
    </lineage>
</organism>